<keyword evidence="2" id="KW-1185">Reference proteome</keyword>
<name>A0ABQ8CXT5_BRANA</name>
<organism evidence="1 2">
    <name type="scientific">Brassica napus</name>
    <name type="common">Rape</name>
    <dbReference type="NCBI Taxonomy" id="3708"/>
    <lineage>
        <taxon>Eukaryota</taxon>
        <taxon>Viridiplantae</taxon>
        <taxon>Streptophyta</taxon>
        <taxon>Embryophyta</taxon>
        <taxon>Tracheophyta</taxon>
        <taxon>Spermatophyta</taxon>
        <taxon>Magnoliopsida</taxon>
        <taxon>eudicotyledons</taxon>
        <taxon>Gunneridae</taxon>
        <taxon>Pentapetalae</taxon>
        <taxon>rosids</taxon>
        <taxon>malvids</taxon>
        <taxon>Brassicales</taxon>
        <taxon>Brassicaceae</taxon>
        <taxon>Brassiceae</taxon>
        <taxon>Brassica</taxon>
    </lineage>
</organism>
<evidence type="ECO:0000313" key="2">
    <source>
        <dbReference type="Proteomes" id="UP000824890"/>
    </source>
</evidence>
<comment type="caution">
    <text evidence="1">The sequence shown here is derived from an EMBL/GenBank/DDBJ whole genome shotgun (WGS) entry which is preliminary data.</text>
</comment>
<gene>
    <name evidence="1" type="ORF">HID58_021927</name>
</gene>
<accession>A0ABQ8CXT5</accession>
<reference evidence="1 2" key="1">
    <citation type="submission" date="2021-05" db="EMBL/GenBank/DDBJ databases">
        <title>Genome Assembly of Synthetic Allotetraploid Brassica napus Reveals Homoeologous Exchanges between Subgenomes.</title>
        <authorList>
            <person name="Davis J.T."/>
        </authorList>
    </citation>
    <scope>NUCLEOTIDE SEQUENCE [LARGE SCALE GENOMIC DNA]</scope>
    <source>
        <strain evidence="2">cv. Da-Ae</strain>
        <tissue evidence="1">Seedling</tissue>
    </source>
</reference>
<evidence type="ECO:0000313" key="1">
    <source>
        <dbReference type="EMBL" id="KAH0921909.1"/>
    </source>
</evidence>
<dbReference type="EMBL" id="JAGKQM010000006">
    <property type="protein sequence ID" value="KAH0921909.1"/>
    <property type="molecule type" value="Genomic_DNA"/>
</dbReference>
<protein>
    <submittedName>
        <fullName evidence="1">Uncharacterized protein</fullName>
    </submittedName>
</protein>
<feature type="non-terminal residue" evidence="1">
    <location>
        <position position="1"/>
    </location>
</feature>
<proteinExistence type="predicted"/>
<sequence>IGRWYGIGLFSFFCPALPSSGLCVCAPVSLFLLSCSFICFLHTTNMLLAYHEHASCITRTCFLHTTLCFLHNPNMLLACTTCFLHTTLCFLHNPNMLLACHIIYASCIPHYICFLHTHIMLLAYHKEYHRPNCGINCVSLICGLHMNEENH</sequence>
<dbReference type="Proteomes" id="UP000824890">
    <property type="component" value="Unassembled WGS sequence"/>
</dbReference>